<proteinExistence type="predicted"/>
<dbReference type="RefSeq" id="WP_144734026.1">
    <property type="nucleotide sequence ID" value="NZ_ML675591.1"/>
</dbReference>
<keyword evidence="2" id="KW-1185">Reference proteome</keyword>
<comment type="caution">
    <text evidence="1">The sequence shown here is derived from an EMBL/GenBank/DDBJ whole genome shotgun (WGS) entry which is preliminary data.</text>
</comment>
<evidence type="ECO:0000313" key="2">
    <source>
        <dbReference type="Proteomes" id="UP000315289"/>
    </source>
</evidence>
<protein>
    <submittedName>
        <fullName evidence="1">Uncharacterized protein</fullName>
    </submittedName>
</protein>
<dbReference type="EMBL" id="VOAH01000016">
    <property type="protein sequence ID" value="TVP39347.1"/>
    <property type="molecule type" value="Genomic_DNA"/>
</dbReference>
<sequence length="135" mass="15009">MTGNNQCDSNCEVHYGREGRGSSHHGHNKCSDMHECNSCGCETMHGSNASSSCCNTDPIEGAKKLLESAFFEALKEVHVEKIKKIIERDWGNNIDKAAELAVKTIEKQWHTSLSTSSPSKEFYEELKKIMTSGNK</sequence>
<accession>A0A557SRW9</accession>
<reference evidence="1 2" key="1">
    <citation type="journal article" date="2019" name="Front. Microbiol.">
        <title>Ammonia Oxidation by the Arctic Terrestrial Thaumarchaeote Candidatus Nitrosocosmicus arcticus Is Stimulated by Increasing Temperatures.</title>
        <authorList>
            <person name="Alves R.J.E."/>
            <person name="Kerou M."/>
            <person name="Zappe A."/>
            <person name="Bittner R."/>
            <person name="Abby S.S."/>
            <person name="Schmidt H.A."/>
            <person name="Pfeifer K."/>
            <person name="Schleper C."/>
        </authorList>
    </citation>
    <scope>NUCLEOTIDE SEQUENCE [LARGE SCALE GENOMIC DNA]</scope>
    <source>
        <strain evidence="1 2">Kfb</strain>
    </source>
</reference>
<evidence type="ECO:0000313" key="1">
    <source>
        <dbReference type="EMBL" id="TVP39347.1"/>
    </source>
</evidence>
<name>A0A557SRW9_9ARCH</name>
<gene>
    <name evidence="1" type="ORF">NARC_160060</name>
</gene>
<organism evidence="1 2">
    <name type="scientific">Candidatus Nitrosocosmicus arcticus</name>
    <dbReference type="NCBI Taxonomy" id="2035267"/>
    <lineage>
        <taxon>Archaea</taxon>
        <taxon>Nitrososphaerota</taxon>
        <taxon>Nitrososphaeria</taxon>
        <taxon>Nitrososphaerales</taxon>
        <taxon>Nitrososphaeraceae</taxon>
        <taxon>Candidatus Nitrosocosmicus</taxon>
    </lineage>
</organism>
<dbReference type="AlphaFoldDB" id="A0A557SRW9"/>
<dbReference type="Proteomes" id="UP000315289">
    <property type="component" value="Unassembled WGS sequence"/>
</dbReference>